<sequence>MKSMKKVEFVIEAVYVNRLIKLFKKHKIYGYTIIKDIEGAGGHGVRTADDVSDAFSNNYVFTVCEAEQFKDMEVDIRKFLEKYGGKCMLIDVMLLLGEKQRQESINLQYSGKVN</sequence>
<dbReference type="InterPro" id="IPR015867">
    <property type="entry name" value="N-reg_PII/ATP_PRibTrfase_C"/>
</dbReference>
<dbReference type="KEGG" id="saqt:GJV85_10675"/>
<gene>
    <name evidence="1" type="ORF">GJV85_10675</name>
</gene>
<dbReference type="InterPro" id="IPR002187">
    <property type="entry name" value="N-reg_PII"/>
</dbReference>
<dbReference type="GO" id="GO:0030234">
    <property type="term" value="F:enzyme regulator activity"/>
    <property type="evidence" value="ECO:0007669"/>
    <property type="project" value="InterPro"/>
</dbReference>
<dbReference type="SUPFAM" id="SSF54913">
    <property type="entry name" value="GlnB-like"/>
    <property type="match status" value="1"/>
</dbReference>
<reference evidence="1" key="1">
    <citation type="submission" date="2019-11" db="EMBL/GenBank/DDBJ databases">
        <authorList>
            <person name="Kojima H."/>
        </authorList>
    </citation>
    <scope>NUCLEOTIDE SEQUENCE</scope>
    <source>
        <strain evidence="1">H1576</strain>
    </source>
</reference>
<dbReference type="RefSeq" id="WP_207561366.1">
    <property type="nucleotide sequence ID" value="NZ_CP046072.1"/>
</dbReference>
<dbReference type="GO" id="GO:0006808">
    <property type="term" value="P:regulation of nitrogen utilization"/>
    <property type="evidence" value="ECO:0007669"/>
    <property type="project" value="InterPro"/>
</dbReference>
<dbReference type="Gene3D" id="3.30.70.120">
    <property type="match status" value="1"/>
</dbReference>
<dbReference type="Pfam" id="PF00543">
    <property type="entry name" value="P-II"/>
    <property type="match status" value="1"/>
</dbReference>
<keyword evidence="2" id="KW-1185">Reference proteome</keyword>
<dbReference type="InterPro" id="IPR011322">
    <property type="entry name" value="N-reg_PII-like_a/b"/>
</dbReference>
<accession>A0A975B1R8</accession>
<protein>
    <submittedName>
        <fullName evidence="1">Transcriptional regulator</fullName>
    </submittedName>
</protein>
<dbReference type="AlphaFoldDB" id="A0A975B1R8"/>
<proteinExistence type="predicted"/>
<name>A0A975B1R8_9BACT</name>
<organism evidence="1 2">
    <name type="scientific">Sulfurimonas aquatica</name>
    <dbReference type="NCBI Taxonomy" id="2672570"/>
    <lineage>
        <taxon>Bacteria</taxon>
        <taxon>Pseudomonadati</taxon>
        <taxon>Campylobacterota</taxon>
        <taxon>Epsilonproteobacteria</taxon>
        <taxon>Campylobacterales</taxon>
        <taxon>Sulfurimonadaceae</taxon>
        <taxon>Sulfurimonas</taxon>
    </lineage>
</organism>
<reference evidence="1" key="2">
    <citation type="submission" date="2021-04" db="EMBL/GenBank/DDBJ databases">
        <title>Isolation and characterization of a novel species of the genus Sulfurimonas.</title>
        <authorList>
            <person name="Fukui M."/>
        </authorList>
    </citation>
    <scope>NUCLEOTIDE SEQUENCE</scope>
    <source>
        <strain evidence="1">H1576</strain>
    </source>
</reference>
<dbReference type="Proteomes" id="UP000671852">
    <property type="component" value="Chromosome"/>
</dbReference>
<dbReference type="EMBL" id="CP046072">
    <property type="protein sequence ID" value="QSZ42550.1"/>
    <property type="molecule type" value="Genomic_DNA"/>
</dbReference>
<evidence type="ECO:0000313" key="1">
    <source>
        <dbReference type="EMBL" id="QSZ42550.1"/>
    </source>
</evidence>
<evidence type="ECO:0000313" key="2">
    <source>
        <dbReference type="Proteomes" id="UP000671852"/>
    </source>
</evidence>